<sequence length="185" mass="21054">MALTNKPLSPSLLVQHPLTMRSAPKPYYLLGCHRSINKWRSPDLLALGKHCHNCGKWMQRRALRKDDNFNYCECCGLETIRQLRINKARALSNLFRKKQKAASVASQDLFDDFQVHNEELMLIEDSLMIDDASSDNKKKQLLSVSSDDASSDKEKQLLSVSSDFISLEEQEKENILNGGQTPEET</sequence>
<reference evidence="1 2" key="1">
    <citation type="journal article" date="2019" name="Commun. Biol.">
        <title>The bagworm genome reveals a unique fibroin gene that provides high tensile strength.</title>
        <authorList>
            <person name="Kono N."/>
            <person name="Nakamura H."/>
            <person name="Ohtoshi R."/>
            <person name="Tomita M."/>
            <person name="Numata K."/>
            <person name="Arakawa K."/>
        </authorList>
    </citation>
    <scope>NUCLEOTIDE SEQUENCE [LARGE SCALE GENOMIC DNA]</scope>
</reference>
<dbReference type="AlphaFoldDB" id="A0A4C1ZYP3"/>
<dbReference type="OrthoDB" id="7482296at2759"/>
<protein>
    <submittedName>
        <fullName evidence="1">Uncharacterized protein</fullName>
    </submittedName>
</protein>
<accession>A0A4C1ZYP3</accession>
<proteinExistence type="predicted"/>
<keyword evidence="2" id="KW-1185">Reference proteome</keyword>
<evidence type="ECO:0000313" key="2">
    <source>
        <dbReference type="Proteomes" id="UP000299102"/>
    </source>
</evidence>
<name>A0A4C1ZYP3_EUMVA</name>
<gene>
    <name evidence="1" type="ORF">EVAR_33155_1</name>
</gene>
<dbReference type="Proteomes" id="UP000299102">
    <property type="component" value="Unassembled WGS sequence"/>
</dbReference>
<organism evidence="1 2">
    <name type="scientific">Eumeta variegata</name>
    <name type="common">Bagworm moth</name>
    <name type="synonym">Eumeta japonica</name>
    <dbReference type="NCBI Taxonomy" id="151549"/>
    <lineage>
        <taxon>Eukaryota</taxon>
        <taxon>Metazoa</taxon>
        <taxon>Ecdysozoa</taxon>
        <taxon>Arthropoda</taxon>
        <taxon>Hexapoda</taxon>
        <taxon>Insecta</taxon>
        <taxon>Pterygota</taxon>
        <taxon>Neoptera</taxon>
        <taxon>Endopterygota</taxon>
        <taxon>Lepidoptera</taxon>
        <taxon>Glossata</taxon>
        <taxon>Ditrysia</taxon>
        <taxon>Tineoidea</taxon>
        <taxon>Psychidae</taxon>
        <taxon>Oiketicinae</taxon>
        <taxon>Eumeta</taxon>
    </lineage>
</organism>
<dbReference type="EMBL" id="BGZK01002205">
    <property type="protein sequence ID" value="GBP91765.1"/>
    <property type="molecule type" value="Genomic_DNA"/>
</dbReference>
<comment type="caution">
    <text evidence="1">The sequence shown here is derived from an EMBL/GenBank/DDBJ whole genome shotgun (WGS) entry which is preliminary data.</text>
</comment>
<evidence type="ECO:0000313" key="1">
    <source>
        <dbReference type="EMBL" id="GBP91765.1"/>
    </source>
</evidence>